<organism evidence="3 4">
    <name type="scientific">Paenibacillus agaridevorans</name>
    <dbReference type="NCBI Taxonomy" id="171404"/>
    <lineage>
        <taxon>Bacteria</taxon>
        <taxon>Bacillati</taxon>
        <taxon>Bacillota</taxon>
        <taxon>Bacilli</taxon>
        <taxon>Bacillales</taxon>
        <taxon>Paenibacillaceae</taxon>
        <taxon>Paenibacillus</taxon>
    </lineage>
</organism>
<dbReference type="SUPFAM" id="SSF53300">
    <property type="entry name" value="vWA-like"/>
    <property type="match status" value="2"/>
</dbReference>
<feature type="compositionally biased region" description="Polar residues" evidence="1">
    <location>
        <begin position="36"/>
        <end position="49"/>
    </location>
</feature>
<evidence type="ECO:0000256" key="1">
    <source>
        <dbReference type="SAM" id="MobiDB-lite"/>
    </source>
</evidence>
<reference evidence="3 4" key="1">
    <citation type="submission" date="2017-08" db="EMBL/GenBank/DDBJ databases">
        <title>Substantial Increase in Enzyme Production by Combined Drug-Resistance Mutations in Paenibacillus agaridevorans.</title>
        <authorList>
            <person name="Tanaka Y."/>
            <person name="Funane K."/>
            <person name="Hosaka T."/>
            <person name="Shiwa Y."/>
            <person name="Fujita N."/>
            <person name="Miyazaki T."/>
            <person name="Yoshikawa H."/>
            <person name="Murakami K."/>
            <person name="Kasahara K."/>
            <person name="Inaoka T."/>
            <person name="Hiraga Y."/>
            <person name="Ochi K."/>
        </authorList>
    </citation>
    <scope>NUCLEOTIDE SEQUENCE [LARGE SCALE GENOMIC DNA]</scope>
    <source>
        <strain evidence="3 4">T-3040</strain>
    </source>
</reference>
<sequence length="2045" mass="222081">MKSWIESKRNKTILLLLIASLVTVGAAALFIKNQPGSKESPIISQSSHVPTGRDKAEPAAPKRTRYPVGDWSIAIPYLNPFGSPSNYQSTEHTPNQFQELKYINERQMETFRMTAGELWQLNVQWKDDSGDPWEDLRLYINDLGGRAYTGSAEDTLVVTADDAEGITWWGIASKGGDGYQLKVFKELRLRHGLPAGFKTSDYPGGEIYFMTNNENHKYQSLRADLNDGGVRLHARGFYSQGKNRRDLSYNQELNAFKSTHYTLNDIPQDPSAPLFWKATWSPDSDPRELVLSVDETEDITPFRDGERLGSLKITGGMTGHLKVEAPPGVVMSHPELHLHGDRTPEGDTLFWLPPGYWNVTLEQETGPPVHTRLVPVSAGEMTVLDMKPLIRNAYRNDGIGKSDGAESGLQIEDAVEQGEQARITFMLLDSEKPGFDPKPSDIEIMEGGRPGKLLELSRMKTPPSVVLALDSSGSMAKSMSHVLASARSFIEGLPEDAHVQVIDFDTQVRVIEGTSKKEALAGLSSVKAHGNTRLYDSVIEALGQLKDKTRPSLVLFTDGVDSNAEKAGTGSTSSRSEVEQAARDAGVPVYAIGFGPDHDNATLLELAAMSGGTYYSAQDAAALDHVFAAINERLGNRFEVVYERPKEQAASDVPVIAMTLDVSGSMDADPASGNGAYRIDKVKHLFHDFIAELPERSLMQLLSFSTELRFDQGFTSRKAELLQALGNLKAVGGTDILNSVFATYQSLKSIPSEKRVIVYVTDAALDVDEEQKSFFETTLAAIKEEGIGVLWVGLGTEDSEEAFKWAAEKSGGQYVISEDPAVLTKAIQEALAQVQKRTTGQIPLTLAVKSENTDSSSRLYTDDLLVDFPMLRDAGNKVEFQTVGLETGLPVAQYGQAAASIVYGRDLPGEDVQIRKRISLNAKGKNKSVEWKASELYLLNRLKGVSAPQGRTFAAIEMELTGVHEGGAAYQIPDFASHFFMRINDSGSYPASTATWLTEQPLSPPGDGSIIVKAGEAVKGLLVFLVPDEEMERASLHYYDTGYGHISLALIGELPKEDPDAWNSMPKSAIGKLSDTFQLSLQSVGESSRIGNVAISRDTSTFKLVETELKSLVNADLKLDPRQRFYWRVATAAGPFLLPVHTATALLPHGLLRPATFAPGSANKAVLAFQTPNALDTMPSDLYVDLFGGATVLPISSGTTEIPHAERKIDAGGKGVSLTVNALSRVQGLESGNGNYVVADVTLTDESDGFGSTGFRETFKLVPVQPPRDSDAPELAPDPLTDGLLLGMDADWSVFDGAERRGLLLFSLPHNGKDLKWSLQSDLFPGLNMEVGDDVYKEEGLLVVRIEPELEDTFDSQLSSALAEVLSRHRAREAAGQGEGKARTVDFNEKEGRREAVPAPMPAVHGLMAIESVKQWADLEQLLSSLRWLPSTDPHGVYRHSPEAVIAQGWGTEGDLAGLAGGLLSQLGYSPSLGMVQLTERGREALRELGSVDKVALKYLPAWTYQDEQGDVQIFVVPFMKKLSELGGLAFFPGGQEQRGMTSAQATISVYFQVEAKADSGLGAIAGDIGGALGGGDDDGGPDIQDIRVLQNSLDLDALGQEALDIRAGGASGNYTAVLENGTMQIVGNRMIDAEENKIVGVRIEVQLPQKKLIHETKLRDGEEITDVFHTVAVNLPDLSAEAAVTLQKAADRAYSAVKKPDDHSALSWYTRNILYRFVANQTAYESELAEMLDVTAGRVGKERVIFVTVRNDGPGSALRTSVDLQQSANLIHRGTEEASRAFHLMSGLFASRLEGAVLPGNGTDFMDIWMESPEDTALLLSLVSTRKEDLKRMEEQGYPETLIERARTSTAAMLIPNAPTVMNGERRWAWLEIDPATYETISVTDTGEHGSFAEFLISMEPVSPTGDDYLAFMAGSFIGVSTSVWSVSSFALMLDDYEDIIKAAKAYTYGLGEVLSGMMDNKDLPKLEYSISPIKLKLIDKEFDYLAKRFEEVKIGKKGGLGGDVVGFALGFKSGAAYYFKQAEAAIKKPVVKNGPPSGGGGGG</sequence>
<dbReference type="InterPro" id="IPR002035">
    <property type="entry name" value="VWF_A"/>
</dbReference>
<dbReference type="Pfam" id="PF00092">
    <property type="entry name" value="VWA"/>
    <property type="match status" value="1"/>
</dbReference>
<proteinExistence type="predicted"/>
<dbReference type="RefSeq" id="WP_108996067.1">
    <property type="nucleotide sequence ID" value="NZ_BDQX01000430.1"/>
</dbReference>
<dbReference type="InterPro" id="IPR036465">
    <property type="entry name" value="vWFA_dom_sf"/>
</dbReference>
<gene>
    <name evidence="3" type="ORF">PAT3040_06715</name>
</gene>
<keyword evidence="4" id="KW-1185">Reference proteome</keyword>
<dbReference type="PANTHER" id="PTHR10579:SF43">
    <property type="entry name" value="ZINC FINGER (C3HC4-TYPE RING FINGER) FAMILY PROTEIN"/>
    <property type="match status" value="1"/>
</dbReference>
<evidence type="ECO:0000259" key="2">
    <source>
        <dbReference type="PROSITE" id="PS50234"/>
    </source>
</evidence>
<dbReference type="SMART" id="SM00327">
    <property type="entry name" value="VWA"/>
    <property type="match status" value="2"/>
</dbReference>
<dbReference type="Gene3D" id="3.40.50.410">
    <property type="entry name" value="von Willebrand factor, type A domain"/>
    <property type="match status" value="2"/>
</dbReference>
<evidence type="ECO:0000313" key="3">
    <source>
        <dbReference type="EMBL" id="GBG11865.1"/>
    </source>
</evidence>
<feature type="domain" description="VWFA" evidence="2">
    <location>
        <begin position="464"/>
        <end position="630"/>
    </location>
</feature>
<feature type="region of interest" description="Disordered" evidence="1">
    <location>
        <begin position="36"/>
        <end position="63"/>
    </location>
</feature>
<dbReference type="PROSITE" id="PS50234">
    <property type="entry name" value="VWFA"/>
    <property type="match status" value="2"/>
</dbReference>
<dbReference type="EMBL" id="BDQX01000430">
    <property type="protein sequence ID" value="GBG11865.1"/>
    <property type="molecule type" value="Genomic_DNA"/>
</dbReference>
<comment type="caution">
    <text evidence="3">The sequence shown here is derived from an EMBL/GenBank/DDBJ whole genome shotgun (WGS) entry which is preliminary data.</text>
</comment>
<name>A0A2R5F0J4_9BACL</name>
<dbReference type="Proteomes" id="UP000245202">
    <property type="component" value="Unassembled WGS sequence"/>
</dbReference>
<evidence type="ECO:0000313" key="4">
    <source>
        <dbReference type="Proteomes" id="UP000245202"/>
    </source>
</evidence>
<feature type="domain" description="VWFA" evidence="2">
    <location>
        <begin position="655"/>
        <end position="831"/>
    </location>
</feature>
<dbReference type="CDD" id="cd00198">
    <property type="entry name" value="vWFA"/>
    <property type="match status" value="2"/>
</dbReference>
<accession>A0A2R5F0J4</accession>
<dbReference type="PANTHER" id="PTHR10579">
    <property type="entry name" value="CALCIUM-ACTIVATED CHLORIDE CHANNEL REGULATOR"/>
    <property type="match status" value="1"/>
</dbReference>
<dbReference type="Pfam" id="PF13519">
    <property type="entry name" value="VWA_2"/>
    <property type="match status" value="1"/>
</dbReference>
<dbReference type="InterPro" id="IPR051266">
    <property type="entry name" value="CLCR"/>
</dbReference>
<protein>
    <recommendedName>
        <fullName evidence="2">VWFA domain-containing protein</fullName>
    </recommendedName>
</protein>